<accession>A0ABR8BQB2</accession>
<proteinExistence type="predicted"/>
<dbReference type="EMBL" id="JACJQL010000098">
    <property type="protein sequence ID" value="MBD2255472.1"/>
    <property type="molecule type" value="Genomic_DNA"/>
</dbReference>
<evidence type="ECO:0000313" key="1">
    <source>
        <dbReference type="EMBL" id="MBD2255472.1"/>
    </source>
</evidence>
<name>A0ABR8BQB2_9NOSO</name>
<reference evidence="1 2" key="1">
    <citation type="journal article" date="2020" name="ISME J.">
        <title>Comparative genomics reveals insights into cyanobacterial evolution and habitat adaptation.</title>
        <authorList>
            <person name="Chen M.Y."/>
            <person name="Teng W.K."/>
            <person name="Zhao L."/>
            <person name="Hu C.X."/>
            <person name="Zhou Y.K."/>
            <person name="Han B.P."/>
            <person name="Song L.R."/>
            <person name="Shu W.S."/>
        </authorList>
    </citation>
    <scope>NUCLEOTIDE SEQUENCE [LARGE SCALE GENOMIC DNA]</scope>
    <source>
        <strain evidence="1 2">FACHB-3921</strain>
    </source>
</reference>
<dbReference type="Proteomes" id="UP000621307">
    <property type="component" value="Unassembled WGS sequence"/>
</dbReference>
<comment type="caution">
    <text evidence="1">The sequence shown here is derived from an EMBL/GenBank/DDBJ whole genome shotgun (WGS) entry which is preliminary data.</text>
</comment>
<organism evidence="1 2">
    <name type="scientific">Nostoc parmelioides FACHB-3921</name>
    <dbReference type="NCBI Taxonomy" id="2692909"/>
    <lineage>
        <taxon>Bacteria</taxon>
        <taxon>Bacillati</taxon>
        <taxon>Cyanobacteriota</taxon>
        <taxon>Cyanophyceae</taxon>
        <taxon>Nostocales</taxon>
        <taxon>Nostocaceae</taxon>
        <taxon>Nostoc</taxon>
    </lineage>
</organism>
<gene>
    <name evidence="1" type="ORF">H6G14_30145</name>
</gene>
<keyword evidence="2" id="KW-1185">Reference proteome</keyword>
<sequence length="178" mass="20778">MATKKYITKYRHLKQVYERELNKQIADITWYRVVATLKQHFNFEVQRKDAQNIVSAFAGLKRRYGSFTGRGEGFNERWQAFRHFYELDVYYEGRKFLEILADYLKINLDDVPRSTRYYWFERAGLSLSAKEGYHSKDLALVAFVAAKWAINKRSAVGGSASLSQPMKSAFPQVLLLAK</sequence>
<dbReference type="RefSeq" id="WP_190572381.1">
    <property type="nucleotide sequence ID" value="NZ_JACJQL010000098.1"/>
</dbReference>
<evidence type="ECO:0000313" key="2">
    <source>
        <dbReference type="Proteomes" id="UP000621307"/>
    </source>
</evidence>
<protein>
    <submittedName>
        <fullName evidence="1">Uncharacterized protein</fullName>
    </submittedName>
</protein>